<dbReference type="EMBL" id="UYYB01014040">
    <property type="protein sequence ID" value="VDM69909.1"/>
    <property type="molecule type" value="Genomic_DNA"/>
</dbReference>
<dbReference type="Proteomes" id="UP000270094">
    <property type="component" value="Unassembled WGS sequence"/>
</dbReference>
<keyword evidence="3" id="KW-1185">Reference proteome</keyword>
<reference evidence="2 3" key="1">
    <citation type="submission" date="2018-11" db="EMBL/GenBank/DDBJ databases">
        <authorList>
            <consortium name="Pathogen Informatics"/>
        </authorList>
    </citation>
    <scope>NUCLEOTIDE SEQUENCE [LARGE SCALE GENOMIC DNA]</scope>
</reference>
<organism evidence="2 3">
    <name type="scientific">Strongylus vulgaris</name>
    <name type="common">Blood worm</name>
    <dbReference type="NCBI Taxonomy" id="40348"/>
    <lineage>
        <taxon>Eukaryota</taxon>
        <taxon>Metazoa</taxon>
        <taxon>Ecdysozoa</taxon>
        <taxon>Nematoda</taxon>
        <taxon>Chromadorea</taxon>
        <taxon>Rhabditida</taxon>
        <taxon>Rhabditina</taxon>
        <taxon>Rhabditomorpha</taxon>
        <taxon>Strongyloidea</taxon>
        <taxon>Strongylidae</taxon>
        <taxon>Strongylus</taxon>
    </lineage>
</organism>
<accession>A0A3P7IS80</accession>
<feature type="region of interest" description="Disordered" evidence="1">
    <location>
        <begin position="1"/>
        <end position="25"/>
    </location>
</feature>
<dbReference type="AlphaFoldDB" id="A0A3P7IS80"/>
<sequence length="107" mass="11441">MDPATSEGSVLPNHEQARIHSSSLEMNAKVVEAPPAYEEVDTTISRGIISTDFPESIVTITAQPTNDSCVNTCCHATCNAGEVTDINLQANALNANNEKPKKLLFVV</sequence>
<evidence type="ECO:0000256" key="1">
    <source>
        <dbReference type="SAM" id="MobiDB-lite"/>
    </source>
</evidence>
<protein>
    <submittedName>
        <fullName evidence="2">Uncharacterized protein</fullName>
    </submittedName>
</protein>
<dbReference type="OrthoDB" id="5900799at2759"/>
<gene>
    <name evidence="2" type="ORF">SVUK_LOCUS4907</name>
</gene>
<name>A0A3P7IS80_STRVU</name>
<evidence type="ECO:0000313" key="2">
    <source>
        <dbReference type="EMBL" id="VDM69909.1"/>
    </source>
</evidence>
<evidence type="ECO:0000313" key="3">
    <source>
        <dbReference type="Proteomes" id="UP000270094"/>
    </source>
</evidence>
<proteinExistence type="predicted"/>